<evidence type="ECO:0000313" key="3">
    <source>
        <dbReference type="Proteomes" id="UP000649617"/>
    </source>
</evidence>
<dbReference type="GO" id="GO:0005737">
    <property type="term" value="C:cytoplasm"/>
    <property type="evidence" value="ECO:0007669"/>
    <property type="project" value="TreeGrafter"/>
</dbReference>
<dbReference type="InterPro" id="IPR001623">
    <property type="entry name" value="DnaJ_domain"/>
</dbReference>
<dbReference type="CDD" id="cd06257">
    <property type="entry name" value="DnaJ"/>
    <property type="match status" value="1"/>
</dbReference>
<dbReference type="GO" id="GO:0005634">
    <property type="term" value="C:nucleus"/>
    <property type="evidence" value="ECO:0007669"/>
    <property type="project" value="TreeGrafter"/>
</dbReference>
<comment type="caution">
    <text evidence="2">The sequence shown here is derived from an EMBL/GenBank/DDBJ whole genome shotgun (WGS) entry which is preliminary data.</text>
</comment>
<accession>A0A812MSV2</accession>
<feature type="domain" description="J" evidence="1">
    <location>
        <begin position="15"/>
        <end position="80"/>
    </location>
</feature>
<dbReference type="PANTHER" id="PTHR44144">
    <property type="entry name" value="DNAJ HOMOLOG SUBFAMILY C MEMBER 9"/>
    <property type="match status" value="1"/>
</dbReference>
<protein>
    <submittedName>
        <fullName evidence="2">Dnajc9 protein</fullName>
    </submittedName>
</protein>
<dbReference type="Gene3D" id="1.10.287.110">
    <property type="entry name" value="DnaJ domain"/>
    <property type="match status" value="1"/>
</dbReference>
<evidence type="ECO:0000259" key="1">
    <source>
        <dbReference type="PROSITE" id="PS50076"/>
    </source>
</evidence>
<keyword evidence="3" id="KW-1185">Reference proteome</keyword>
<dbReference type="InterPro" id="IPR056453">
    <property type="entry name" value="HTH_DNAJC9"/>
</dbReference>
<gene>
    <name evidence="2" type="primary">Dnajc9</name>
    <name evidence="2" type="ORF">SPIL2461_LOCUS5710</name>
</gene>
<dbReference type="Pfam" id="PF23302">
    <property type="entry name" value="HTH_DNAJC9"/>
    <property type="match status" value="1"/>
</dbReference>
<dbReference type="OrthoDB" id="445556at2759"/>
<dbReference type="GO" id="GO:0031072">
    <property type="term" value="F:heat shock protein binding"/>
    <property type="evidence" value="ECO:0007669"/>
    <property type="project" value="TreeGrafter"/>
</dbReference>
<dbReference type="PROSITE" id="PS50076">
    <property type="entry name" value="DNAJ_2"/>
    <property type="match status" value="1"/>
</dbReference>
<organism evidence="2 3">
    <name type="scientific">Symbiodinium pilosum</name>
    <name type="common">Dinoflagellate</name>
    <dbReference type="NCBI Taxonomy" id="2952"/>
    <lineage>
        <taxon>Eukaryota</taxon>
        <taxon>Sar</taxon>
        <taxon>Alveolata</taxon>
        <taxon>Dinophyceae</taxon>
        <taxon>Suessiales</taxon>
        <taxon>Symbiodiniaceae</taxon>
        <taxon>Symbiodinium</taxon>
    </lineage>
</organism>
<dbReference type="SUPFAM" id="SSF46565">
    <property type="entry name" value="Chaperone J-domain"/>
    <property type="match status" value="1"/>
</dbReference>
<proteinExistence type="predicted"/>
<dbReference type="AlphaFoldDB" id="A0A812MSV2"/>
<sequence>MASLIRDAFGKERANLYELLNVTKDASPAQIRKGYYSAALKWHPDKNHGARDATLKFQALGEVHRILSDPELRAEYDATGCCPDELASETDWSSYFKKLFKPVTKERLDQFEKQYVGSSEERRDVLRAYVEGNGDIGYIVDNVMLANEDDARRFEELVVAAIESGEVERLPGLARSGKGSAQAKKRLGRQFAHFEMDVVELYSLWEGSARQLKKPQRTDALFVALVDFAWLVQAMRMASAMRGSSPGLRSQV</sequence>
<dbReference type="Proteomes" id="UP000649617">
    <property type="component" value="Unassembled WGS sequence"/>
</dbReference>
<dbReference type="PRINTS" id="PR00625">
    <property type="entry name" value="JDOMAIN"/>
</dbReference>
<name>A0A812MSV2_SYMPI</name>
<evidence type="ECO:0000313" key="2">
    <source>
        <dbReference type="EMBL" id="CAE7265403.1"/>
    </source>
</evidence>
<dbReference type="SMART" id="SM00271">
    <property type="entry name" value="DnaJ"/>
    <property type="match status" value="1"/>
</dbReference>
<dbReference type="Pfam" id="PF00226">
    <property type="entry name" value="DnaJ"/>
    <property type="match status" value="1"/>
</dbReference>
<reference evidence="2" key="1">
    <citation type="submission" date="2021-02" db="EMBL/GenBank/DDBJ databases">
        <authorList>
            <person name="Dougan E. K."/>
            <person name="Rhodes N."/>
            <person name="Thang M."/>
            <person name="Chan C."/>
        </authorList>
    </citation>
    <scope>NUCLEOTIDE SEQUENCE</scope>
</reference>
<dbReference type="InterPro" id="IPR036869">
    <property type="entry name" value="J_dom_sf"/>
</dbReference>
<dbReference type="PANTHER" id="PTHR44144:SF1">
    <property type="entry name" value="DNAJ HOMOLOG SUBFAMILY C MEMBER 9"/>
    <property type="match status" value="1"/>
</dbReference>
<dbReference type="InterPro" id="IPR052594">
    <property type="entry name" value="J_domain-containing_protein"/>
</dbReference>
<dbReference type="EMBL" id="CAJNIZ010008224">
    <property type="protein sequence ID" value="CAE7265403.1"/>
    <property type="molecule type" value="Genomic_DNA"/>
</dbReference>